<sequence>MKETPLKTTLSFPVQPHILKYLIYKYGECCVYASNLSLAPILRAAISEQTKSNIKSFATQCFYDVQLTEHYLNKFDVVYSRHKIYQFNADADTKFREELYTFMIMNHDVYGIKYKTSFRDFLAVMDITENDIKFETLLKDFQRKRDRKAGERLATISS</sequence>
<organism evidence="1 2">
    <name type="scientific">Maribacter dokdonensis</name>
    <dbReference type="NCBI Taxonomy" id="320912"/>
    <lineage>
        <taxon>Bacteria</taxon>
        <taxon>Pseudomonadati</taxon>
        <taxon>Bacteroidota</taxon>
        <taxon>Flavobacteriia</taxon>
        <taxon>Flavobacteriales</taxon>
        <taxon>Flavobacteriaceae</taxon>
        <taxon>Maribacter</taxon>
    </lineage>
</organism>
<name>A0ABY0UTC5_9FLAO</name>
<dbReference type="EMBL" id="LT629754">
    <property type="protein sequence ID" value="SDT15280.1"/>
    <property type="molecule type" value="Genomic_DNA"/>
</dbReference>
<dbReference type="Proteomes" id="UP000199574">
    <property type="component" value="Chromosome I"/>
</dbReference>
<protein>
    <submittedName>
        <fullName evidence="1">Uncharacterized protein</fullName>
    </submittedName>
</protein>
<evidence type="ECO:0000313" key="1">
    <source>
        <dbReference type="EMBL" id="SDT15280.1"/>
    </source>
</evidence>
<reference evidence="1 2" key="1">
    <citation type="submission" date="2016-10" db="EMBL/GenBank/DDBJ databases">
        <authorList>
            <person name="Varghese N."/>
            <person name="Submissions S."/>
        </authorList>
    </citation>
    <scope>NUCLEOTIDE SEQUENCE [LARGE SCALE GENOMIC DNA]</scope>
    <source>
        <strain evidence="1 2">MAR_2009_60</strain>
    </source>
</reference>
<proteinExistence type="predicted"/>
<accession>A0ABY0UTC5</accession>
<keyword evidence="2" id="KW-1185">Reference proteome</keyword>
<evidence type="ECO:0000313" key="2">
    <source>
        <dbReference type="Proteomes" id="UP000199574"/>
    </source>
</evidence>
<gene>
    <name evidence="1" type="ORF">SAMN05192545_2886</name>
</gene>